<dbReference type="EMBL" id="LR796402">
    <property type="protein sequence ID" value="CAB4141871.1"/>
    <property type="molecule type" value="Genomic_DNA"/>
</dbReference>
<dbReference type="Gene3D" id="3.30.1380.10">
    <property type="match status" value="1"/>
</dbReference>
<keyword evidence="2" id="KW-0121">Carboxypeptidase</keyword>
<evidence type="ECO:0000313" key="2">
    <source>
        <dbReference type="EMBL" id="CAB4141871.1"/>
    </source>
</evidence>
<dbReference type="Pfam" id="PF13539">
    <property type="entry name" value="Peptidase_M15_4"/>
    <property type="match status" value="1"/>
</dbReference>
<dbReference type="CDD" id="cd14845">
    <property type="entry name" value="L-Ala-D-Glu_peptidase_like"/>
    <property type="match status" value="1"/>
</dbReference>
<organism evidence="2">
    <name type="scientific">uncultured Caudovirales phage</name>
    <dbReference type="NCBI Taxonomy" id="2100421"/>
    <lineage>
        <taxon>Viruses</taxon>
        <taxon>Duplodnaviria</taxon>
        <taxon>Heunggongvirae</taxon>
        <taxon>Uroviricota</taxon>
        <taxon>Caudoviricetes</taxon>
        <taxon>Peduoviridae</taxon>
        <taxon>Maltschvirus</taxon>
        <taxon>Maltschvirus maltsch</taxon>
    </lineage>
</organism>
<evidence type="ECO:0000259" key="1">
    <source>
        <dbReference type="Pfam" id="PF13539"/>
    </source>
</evidence>
<keyword evidence="2" id="KW-0645">Protease</keyword>
<protein>
    <submittedName>
        <fullName evidence="2">D-alanyl-D-alanine carboxypeptidase</fullName>
    </submittedName>
</protein>
<keyword evidence="2" id="KW-0378">Hydrolase</keyword>
<dbReference type="GO" id="GO:0004180">
    <property type="term" value="F:carboxypeptidase activity"/>
    <property type="evidence" value="ECO:0007669"/>
    <property type="project" value="UniProtKB-KW"/>
</dbReference>
<feature type="domain" description="Peptidase M15C" evidence="1">
    <location>
        <begin position="92"/>
        <end position="157"/>
    </location>
</feature>
<dbReference type="InterPro" id="IPR009045">
    <property type="entry name" value="Zn_M74/Hedgehog-like"/>
</dbReference>
<gene>
    <name evidence="2" type="ORF">UFOVP421_4</name>
</gene>
<proteinExistence type="predicted"/>
<dbReference type="SUPFAM" id="SSF55166">
    <property type="entry name" value="Hedgehog/DD-peptidase"/>
    <property type="match status" value="1"/>
</dbReference>
<dbReference type="InterPro" id="IPR039561">
    <property type="entry name" value="Peptidase_M15C"/>
</dbReference>
<sequence length="164" mass="17902">MLAFLRSLITRGPVEAPKAPAPEPPGAIPVLTFGEAPATAPLSLTARDLERLKGVHPDLVRVVIRACERVPFFVAEGRRTPERQKQLVAEGKSKTLNSRHLTGHAVDLYPISDVPIPKMQMADFKPLVDAMRAASAVEKVALVCGYDWGWDAPHFELARSSYPA</sequence>
<reference evidence="2" key="1">
    <citation type="submission" date="2020-04" db="EMBL/GenBank/DDBJ databases">
        <authorList>
            <person name="Chiriac C."/>
            <person name="Salcher M."/>
            <person name="Ghai R."/>
            <person name="Kavagutti S V."/>
        </authorList>
    </citation>
    <scope>NUCLEOTIDE SEQUENCE</scope>
</reference>
<name>A0A6J5M6W3_9CAUD</name>
<accession>A0A6J5M6W3</accession>